<dbReference type="RefSeq" id="XP_001881583.1">
    <property type="nucleotide sequence ID" value="XM_001881548.1"/>
</dbReference>
<feature type="transmembrane region" description="Helical" evidence="1">
    <location>
        <begin position="50"/>
        <end position="75"/>
    </location>
</feature>
<keyword evidence="1" id="KW-0812">Transmembrane</keyword>
<dbReference type="GeneID" id="6077251"/>
<evidence type="ECO:0000256" key="1">
    <source>
        <dbReference type="SAM" id="Phobius"/>
    </source>
</evidence>
<dbReference type="AlphaFoldDB" id="B0DBX6"/>
<dbReference type="KEGG" id="lbc:LACBIDRAFT_327504"/>
<feature type="transmembrane region" description="Helical" evidence="1">
    <location>
        <begin position="125"/>
        <end position="146"/>
    </location>
</feature>
<dbReference type="EMBL" id="DS547103">
    <property type="protein sequence ID" value="EDR07794.1"/>
    <property type="molecule type" value="Genomic_DNA"/>
</dbReference>
<proteinExistence type="predicted"/>
<dbReference type="InterPro" id="IPR045340">
    <property type="entry name" value="DUF6533"/>
</dbReference>
<dbReference type="OrthoDB" id="2958007at2759"/>
<evidence type="ECO:0000259" key="2">
    <source>
        <dbReference type="Pfam" id="PF20151"/>
    </source>
</evidence>
<feature type="transmembrane region" description="Helical" evidence="1">
    <location>
        <begin position="20"/>
        <end position="38"/>
    </location>
</feature>
<dbReference type="Pfam" id="PF20151">
    <property type="entry name" value="DUF6533"/>
    <property type="match status" value="1"/>
</dbReference>
<sequence length="191" mass="21487">MAEVSFPEILEGLQHSQMNYSTIVAAVLLMVYDYFLTLDREISSIWSSRWNVIKILFLLTRYMPILDSVGLLYLILLDISLDGSSPETCSIVYKVSAWVLVIGIAEAEILLTIRTWGIWGKDRRLTIGLPIFYIVIWGGIFTFMGIYQSSLRFVVPPRGLESAGCFIASSGPIVFACWVGVLLYDLGRKAF</sequence>
<organism evidence="4">
    <name type="scientific">Laccaria bicolor (strain S238N-H82 / ATCC MYA-4686)</name>
    <name type="common">Bicoloured deceiver</name>
    <name type="synonym">Laccaria laccata var. bicolor</name>
    <dbReference type="NCBI Taxonomy" id="486041"/>
    <lineage>
        <taxon>Eukaryota</taxon>
        <taxon>Fungi</taxon>
        <taxon>Dikarya</taxon>
        <taxon>Basidiomycota</taxon>
        <taxon>Agaricomycotina</taxon>
        <taxon>Agaricomycetes</taxon>
        <taxon>Agaricomycetidae</taxon>
        <taxon>Agaricales</taxon>
        <taxon>Agaricineae</taxon>
        <taxon>Hydnangiaceae</taxon>
        <taxon>Laccaria</taxon>
    </lineage>
</organism>
<feature type="transmembrane region" description="Helical" evidence="1">
    <location>
        <begin position="95"/>
        <end position="113"/>
    </location>
</feature>
<keyword evidence="1" id="KW-0472">Membrane</keyword>
<feature type="domain" description="DUF6533" evidence="2">
    <location>
        <begin position="22"/>
        <end position="66"/>
    </location>
</feature>
<feature type="transmembrane region" description="Helical" evidence="1">
    <location>
        <begin position="166"/>
        <end position="186"/>
    </location>
</feature>
<reference evidence="3 4" key="1">
    <citation type="journal article" date="2008" name="Nature">
        <title>The genome of Laccaria bicolor provides insights into mycorrhizal symbiosis.</title>
        <authorList>
            <person name="Martin F."/>
            <person name="Aerts A."/>
            <person name="Ahren D."/>
            <person name="Brun A."/>
            <person name="Danchin E.G.J."/>
            <person name="Duchaussoy F."/>
            <person name="Gibon J."/>
            <person name="Kohler A."/>
            <person name="Lindquist E."/>
            <person name="Pereda V."/>
            <person name="Salamov A."/>
            <person name="Shapiro H.J."/>
            <person name="Wuyts J."/>
            <person name="Blaudez D."/>
            <person name="Buee M."/>
            <person name="Brokstein P."/>
            <person name="Canbaeck B."/>
            <person name="Cohen D."/>
            <person name="Courty P.E."/>
            <person name="Coutinho P.M."/>
            <person name="Delaruelle C."/>
            <person name="Detter J.C."/>
            <person name="Deveau A."/>
            <person name="DiFazio S."/>
            <person name="Duplessis S."/>
            <person name="Fraissinet-Tachet L."/>
            <person name="Lucic E."/>
            <person name="Frey-Klett P."/>
            <person name="Fourrey C."/>
            <person name="Feussner I."/>
            <person name="Gay G."/>
            <person name="Grimwood J."/>
            <person name="Hoegger P.J."/>
            <person name="Jain P."/>
            <person name="Kilaru S."/>
            <person name="Labbe J."/>
            <person name="Lin Y.C."/>
            <person name="Legue V."/>
            <person name="Le Tacon F."/>
            <person name="Marmeisse R."/>
            <person name="Melayah D."/>
            <person name="Montanini B."/>
            <person name="Muratet M."/>
            <person name="Nehls U."/>
            <person name="Niculita-Hirzel H."/>
            <person name="Oudot-Le Secq M.P."/>
            <person name="Peter M."/>
            <person name="Quesneville H."/>
            <person name="Rajashekar B."/>
            <person name="Reich M."/>
            <person name="Rouhier N."/>
            <person name="Schmutz J."/>
            <person name="Yin T."/>
            <person name="Chalot M."/>
            <person name="Henrissat B."/>
            <person name="Kuees U."/>
            <person name="Lucas S."/>
            <person name="Van de Peer Y."/>
            <person name="Podila G.K."/>
            <person name="Polle A."/>
            <person name="Pukkila P.J."/>
            <person name="Richardson P.M."/>
            <person name="Rouze P."/>
            <person name="Sanders I.R."/>
            <person name="Stajich J.E."/>
            <person name="Tunlid A."/>
            <person name="Tuskan G."/>
            <person name="Grigoriev I.V."/>
        </authorList>
    </citation>
    <scope>NUCLEOTIDE SEQUENCE [LARGE SCALE GENOMIC DNA]</scope>
    <source>
        <strain evidence="4">S238N-H82 / ATCC MYA-4686</strain>
    </source>
</reference>
<dbReference type="InParanoid" id="B0DBX6"/>
<accession>B0DBX6</accession>
<evidence type="ECO:0000313" key="4">
    <source>
        <dbReference type="Proteomes" id="UP000001194"/>
    </source>
</evidence>
<gene>
    <name evidence="3" type="ORF">LACBIDRAFT_327504</name>
</gene>
<dbReference type="HOGENOM" id="CLU_035509_11_4_1"/>
<protein>
    <submittedName>
        <fullName evidence="3">Predicted protein</fullName>
    </submittedName>
</protein>
<evidence type="ECO:0000313" key="3">
    <source>
        <dbReference type="EMBL" id="EDR07794.1"/>
    </source>
</evidence>
<keyword evidence="1" id="KW-1133">Transmembrane helix</keyword>
<keyword evidence="4" id="KW-1185">Reference proteome</keyword>
<name>B0DBX6_LACBS</name>
<dbReference type="Proteomes" id="UP000001194">
    <property type="component" value="Unassembled WGS sequence"/>
</dbReference>